<evidence type="ECO:0008006" key="2">
    <source>
        <dbReference type="Google" id="ProtNLM"/>
    </source>
</evidence>
<dbReference type="InterPro" id="IPR000653">
    <property type="entry name" value="DegT/StrS_aminotransferase"/>
</dbReference>
<sequence length="361" mass="40379">MSKKIKLFDPVINIAEEKAVIKVLRSRFWASGSGIGNVEKFEKKFNKYVGSNSTVAVNSGTAALHLALSLFDIKNKEVILPSISFVSTAHAIIYNGGKPVFADVDPLTLNIDPESIFNSITNNTKMILPVHFGGLASNIDKIQKICAKSKIFLVEDAAHASGSKFHGKKIGTHGSAVCFSFHPVKNLAMPTGGAITLNGKKNGEFKKIIQSKRWCGISSRKGTEYDVSTLGWNYYMNEFSATIGLEQLKKLDRLNSKRKQIAKRYFDEIIFSEKMPFDSNCSYHLYWIRVKNRGVFMKNMKLNGVETGIHYKPIHNMSFYKSKKRLPHTDSISKEIVSLPIHPNLSNSNVSKIIKLVNRFA</sequence>
<dbReference type="Gene3D" id="3.40.640.10">
    <property type="entry name" value="Type I PLP-dependent aspartate aminotransferase-like (Major domain)"/>
    <property type="match status" value="1"/>
</dbReference>
<dbReference type="CDD" id="cd00616">
    <property type="entry name" value="AHBA_syn"/>
    <property type="match status" value="1"/>
</dbReference>
<reference evidence="1" key="1">
    <citation type="submission" date="2018-05" db="EMBL/GenBank/DDBJ databases">
        <authorList>
            <person name="Lanie J.A."/>
            <person name="Ng W.-L."/>
            <person name="Kazmierczak K.M."/>
            <person name="Andrzejewski T.M."/>
            <person name="Davidsen T.M."/>
            <person name="Wayne K.J."/>
            <person name="Tettelin H."/>
            <person name="Glass J.I."/>
            <person name="Rusch D."/>
            <person name="Podicherti R."/>
            <person name="Tsui H.-C.T."/>
            <person name="Winkler M.E."/>
        </authorList>
    </citation>
    <scope>NUCLEOTIDE SEQUENCE</scope>
</reference>
<dbReference type="GO" id="GO:0000271">
    <property type="term" value="P:polysaccharide biosynthetic process"/>
    <property type="evidence" value="ECO:0007669"/>
    <property type="project" value="TreeGrafter"/>
</dbReference>
<dbReference type="InterPro" id="IPR015424">
    <property type="entry name" value="PyrdxlP-dep_Trfase"/>
</dbReference>
<protein>
    <recommendedName>
        <fullName evidence="2">Glutamine--scyllo-inositol aminotransferase</fullName>
    </recommendedName>
</protein>
<accession>A0A382K806</accession>
<evidence type="ECO:0000313" key="1">
    <source>
        <dbReference type="EMBL" id="SVC18821.1"/>
    </source>
</evidence>
<dbReference type="Pfam" id="PF01041">
    <property type="entry name" value="DegT_DnrJ_EryC1"/>
    <property type="match status" value="1"/>
</dbReference>
<dbReference type="EMBL" id="UINC01078089">
    <property type="protein sequence ID" value="SVC18821.1"/>
    <property type="molecule type" value="Genomic_DNA"/>
</dbReference>
<dbReference type="GO" id="GO:0008483">
    <property type="term" value="F:transaminase activity"/>
    <property type="evidence" value="ECO:0007669"/>
    <property type="project" value="TreeGrafter"/>
</dbReference>
<proteinExistence type="predicted"/>
<dbReference type="InterPro" id="IPR015421">
    <property type="entry name" value="PyrdxlP-dep_Trfase_major"/>
</dbReference>
<dbReference type="GO" id="GO:0030170">
    <property type="term" value="F:pyridoxal phosphate binding"/>
    <property type="evidence" value="ECO:0007669"/>
    <property type="project" value="TreeGrafter"/>
</dbReference>
<gene>
    <name evidence="1" type="ORF">METZ01_LOCUS271675</name>
</gene>
<name>A0A382K806_9ZZZZ</name>
<dbReference type="PANTHER" id="PTHR30244:SF34">
    <property type="entry name" value="DTDP-4-AMINO-4,6-DIDEOXYGALACTOSE TRANSAMINASE"/>
    <property type="match status" value="1"/>
</dbReference>
<dbReference type="AlphaFoldDB" id="A0A382K806"/>
<dbReference type="Gene3D" id="3.90.1150.10">
    <property type="entry name" value="Aspartate Aminotransferase, domain 1"/>
    <property type="match status" value="1"/>
</dbReference>
<dbReference type="PIRSF" id="PIRSF000390">
    <property type="entry name" value="PLP_StrS"/>
    <property type="match status" value="1"/>
</dbReference>
<dbReference type="PANTHER" id="PTHR30244">
    <property type="entry name" value="TRANSAMINASE"/>
    <property type="match status" value="1"/>
</dbReference>
<dbReference type="InterPro" id="IPR015422">
    <property type="entry name" value="PyrdxlP-dep_Trfase_small"/>
</dbReference>
<dbReference type="SUPFAM" id="SSF53383">
    <property type="entry name" value="PLP-dependent transferases"/>
    <property type="match status" value="1"/>
</dbReference>
<organism evidence="1">
    <name type="scientific">marine metagenome</name>
    <dbReference type="NCBI Taxonomy" id="408172"/>
    <lineage>
        <taxon>unclassified sequences</taxon>
        <taxon>metagenomes</taxon>
        <taxon>ecological metagenomes</taxon>
    </lineage>
</organism>